<sequence>MNALHWSKKEILAGLRKLYAEHGQITTGLIDGAPDLPSNNLIRRYFGSRTAAMKQAGFPVLSRSKIQQRLWKGRKRRQVR</sequence>
<reference evidence="1 2" key="1">
    <citation type="submission" date="2018-06" db="EMBL/GenBank/DDBJ databases">
        <title>Comparative genomics of Bradyrhizobium nodulating Arachidis hypogaea.</title>
        <authorList>
            <person name="Li Y."/>
        </authorList>
    </citation>
    <scope>NUCLEOTIDE SEQUENCE [LARGE SCALE GENOMIC DNA]</scope>
    <source>
        <strain evidence="1 2">CCBAU 051107</strain>
    </source>
</reference>
<gene>
    <name evidence="1" type="ORF">WN72_11425</name>
</gene>
<dbReference type="AlphaFoldDB" id="A0AAE7NK74"/>
<dbReference type="RefSeq" id="WP_092217514.1">
    <property type="nucleotide sequence ID" value="NZ_CP030050.1"/>
</dbReference>
<name>A0AAE7NK74_9BRAD</name>
<proteinExistence type="predicted"/>
<protein>
    <submittedName>
        <fullName evidence="1">Uncharacterized protein</fullName>
    </submittedName>
</protein>
<dbReference type="Proteomes" id="UP000594015">
    <property type="component" value="Chromosome"/>
</dbReference>
<evidence type="ECO:0000313" key="1">
    <source>
        <dbReference type="EMBL" id="QOZ66852.1"/>
    </source>
</evidence>
<evidence type="ECO:0000313" key="2">
    <source>
        <dbReference type="Proteomes" id="UP000594015"/>
    </source>
</evidence>
<dbReference type="EMBL" id="CP030050">
    <property type="protein sequence ID" value="QOZ66852.1"/>
    <property type="molecule type" value="Genomic_DNA"/>
</dbReference>
<dbReference type="KEGG" id="barh:WN72_11425"/>
<accession>A0AAE7NK74</accession>
<organism evidence="1 2">
    <name type="scientific">Bradyrhizobium arachidis</name>
    <dbReference type="NCBI Taxonomy" id="858423"/>
    <lineage>
        <taxon>Bacteria</taxon>
        <taxon>Pseudomonadati</taxon>
        <taxon>Pseudomonadota</taxon>
        <taxon>Alphaproteobacteria</taxon>
        <taxon>Hyphomicrobiales</taxon>
        <taxon>Nitrobacteraceae</taxon>
        <taxon>Bradyrhizobium</taxon>
    </lineage>
</organism>